<dbReference type="EMBL" id="KI912113">
    <property type="protein sequence ID" value="ETS80451.1"/>
    <property type="molecule type" value="Genomic_DNA"/>
</dbReference>
<evidence type="ECO:0000313" key="3">
    <source>
        <dbReference type="Proteomes" id="UP000030651"/>
    </source>
</evidence>
<dbReference type="AlphaFoldDB" id="W3X5I5"/>
<accession>W3X5I5</accession>
<keyword evidence="3" id="KW-1185">Reference proteome</keyword>
<reference evidence="3" key="1">
    <citation type="journal article" date="2015" name="BMC Genomics">
        <title>Genomic and transcriptomic analysis of the endophytic fungus Pestalotiopsis fici reveals its lifestyle and high potential for synthesis of natural products.</title>
        <authorList>
            <person name="Wang X."/>
            <person name="Zhang X."/>
            <person name="Liu L."/>
            <person name="Xiang M."/>
            <person name="Wang W."/>
            <person name="Sun X."/>
            <person name="Che Y."/>
            <person name="Guo L."/>
            <person name="Liu G."/>
            <person name="Guo L."/>
            <person name="Wang C."/>
            <person name="Yin W.B."/>
            <person name="Stadler M."/>
            <person name="Zhang X."/>
            <person name="Liu X."/>
        </authorList>
    </citation>
    <scope>NUCLEOTIDE SEQUENCE [LARGE SCALE GENOMIC DNA]</scope>
    <source>
        <strain evidence="3">W106-1 / CGMCC3.15140</strain>
    </source>
</reference>
<organism evidence="2 3">
    <name type="scientific">Pestalotiopsis fici (strain W106-1 / CGMCC3.15140)</name>
    <dbReference type="NCBI Taxonomy" id="1229662"/>
    <lineage>
        <taxon>Eukaryota</taxon>
        <taxon>Fungi</taxon>
        <taxon>Dikarya</taxon>
        <taxon>Ascomycota</taxon>
        <taxon>Pezizomycotina</taxon>
        <taxon>Sordariomycetes</taxon>
        <taxon>Xylariomycetidae</taxon>
        <taxon>Amphisphaeriales</taxon>
        <taxon>Sporocadaceae</taxon>
        <taxon>Pestalotiopsis</taxon>
    </lineage>
</organism>
<feature type="compositionally biased region" description="Basic and acidic residues" evidence="1">
    <location>
        <begin position="26"/>
        <end position="36"/>
    </location>
</feature>
<dbReference type="RefSeq" id="XP_007834752.1">
    <property type="nucleotide sequence ID" value="XM_007836561.1"/>
</dbReference>
<evidence type="ECO:0000313" key="2">
    <source>
        <dbReference type="EMBL" id="ETS80451.1"/>
    </source>
</evidence>
<sequence length="83" mass="9104">MAKRVQRLLSEAMILGAPEENFLSKNIEEKNGKETQGEIDEDDNETAEDSDEPAAVVNEEVAVETGATSSGEKDLDDLMNEDF</sequence>
<feature type="compositionally biased region" description="Acidic residues" evidence="1">
    <location>
        <begin position="37"/>
        <end position="52"/>
    </location>
</feature>
<dbReference type="Proteomes" id="UP000030651">
    <property type="component" value="Unassembled WGS sequence"/>
</dbReference>
<feature type="compositionally biased region" description="Low complexity" evidence="1">
    <location>
        <begin position="53"/>
        <end position="67"/>
    </location>
</feature>
<dbReference type="GeneID" id="19272993"/>
<gene>
    <name evidence="2" type="ORF">PFICI_07980</name>
</gene>
<evidence type="ECO:0000256" key="1">
    <source>
        <dbReference type="SAM" id="MobiDB-lite"/>
    </source>
</evidence>
<dbReference type="InParanoid" id="W3X5I5"/>
<dbReference type="KEGG" id="pfy:PFICI_07980"/>
<protein>
    <submittedName>
        <fullName evidence="2">Uncharacterized protein</fullName>
    </submittedName>
</protein>
<dbReference type="HOGENOM" id="CLU_2543316_0_0_1"/>
<feature type="region of interest" description="Disordered" evidence="1">
    <location>
        <begin position="25"/>
        <end position="83"/>
    </location>
</feature>
<name>W3X5I5_PESFW</name>
<proteinExistence type="predicted"/>
<feature type="compositionally biased region" description="Acidic residues" evidence="1">
    <location>
        <begin position="74"/>
        <end position="83"/>
    </location>
</feature>